<dbReference type="InParanoid" id="A0A0C3FU86"/>
<proteinExistence type="predicted"/>
<accession>A0A0C3FU86</accession>
<keyword evidence="2" id="KW-1185">Reference proteome</keyword>
<dbReference type="Pfam" id="PF18758">
    <property type="entry name" value="KDZ"/>
    <property type="match status" value="1"/>
</dbReference>
<feature type="non-terminal residue" evidence="1">
    <location>
        <position position="1"/>
    </location>
</feature>
<evidence type="ECO:0000313" key="2">
    <source>
        <dbReference type="Proteomes" id="UP000054166"/>
    </source>
</evidence>
<protein>
    <submittedName>
        <fullName evidence="1">Uncharacterized protein</fullName>
    </submittedName>
</protein>
<dbReference type="AlphaFoldDB" id="A0A0C3FU86"/>
<name>A0A0C3FU86_PILCF</name>
<dbReference type="Proteomes" id="UP000054166">
    <property type="component" value="Unassembled WGS sequence"/>
</dbReference>
<organism evidence="1 2">
    <name type="scientific">Piloderma croceum (strain F 1598)</name>
    <dbReference type="NCBI Taxonomy" id="765440"/>
    <lineage>
        <taxon>Eukaryota</taxon>
        <taxon>Fungi</taxon>
        <taxon>Dikarya</taxon>
        <taxon>Basidiomycota</taxon>
        <taxon>Agaricomycotina</taxon>
        <taxon>Agaricomycetes</taxon>
        <taxon>Agaricomycetidae</taxon>
        <taxon>Atheliales</taxon>
        <taxon>Atheliaceae</taxon>
        <taxon>Piloderma</taxon>
    </lineage>
</organism>
<evidence type="ECO:0000313" key="1">
    <source>
        <dbReference type="EMBL" id="KIM87950.1"/>
    </source>
</evidence>
<dbReference type="OrthoDB" id="3265433at2759"/>
<gene>
    <name evidence="1" type="ORF">PILCRDRAFT_63091</name>
</gene>
<reference evidence="2" key="2">
    <citation type="submission" date="2015-01" db="EMBL/GenBank/DDBJ databases">
        <title>Evolutionary Origins and Diversification of the Mycorrhizal Mutualists.</title>
        <authorList>
            <consortium name="DOE Joint Genome Institute"/>
            <consortium name="Mycorrhizal Genomics Consortium"/>
            <person name="Kohler A."/>
            <person name="Kuo A."/>
            <person name="Nagy L.G."/>
            <person name="Floudas D."/>
            <person name="Copeland A."/>
            <person name="Barry K.W."/>
            <person name="Cichocki N."/>
            <person name="Veneault-Fourrey C."/>
            <person name="LaButti K."/>
            <person name="Lindquist E.A."/>
            <person name="Lipzen A."/>
            <person name="Lundell T."/>
            <person name="Morin E."/>
            <person name="Murat C."/>
            <person name="Riley R."/>
            <person name="Ohm R."/>
            <person name="Sun H."/>
            <person name="Tunlid A."/>
            <person name="Henrissat B."/>
            <person name="Grigoriev I.V."/>
            <person name="Hibbett D.S."/>
            <person name="Martin F."/>
        </authorList>
    </citation>
    <scope>NUCLEOTIDE SEQUENCE [LARGE SCALE GENOMIC DNA]</scope>
    <source>
        <strain evidence="2">F 1598</strain>
    </source>
</reference>
<sequence>VNMDYSICQALKRFPGHVQALIVYDICCQWSIHFRQRVSESEFLELYDSLEIIGAVGKWHLAAHIPECFPKFSLNFVEGAGEVDGEILETLWSRLDEVAGMAQAMSIAHHQEVIDEHMNDSNWRKIIRLSDSLCEKWSRAEKGLSETGPTFEQLSDSLDASLVQEWTAQERVAMEKCGDHLNIYQVRLEKLPTLAEIRLKLLETEVRHGNLSGSVSTLTEGLAIEKSQMLLQHHVASLGSTCSVAQKNELLDRRRKLEARITAYKNQMSVIMKLDDDTQWSIQDGNTADMDPQVAKSSDDLAEYYPDEWLVLEKERVTLPSSLAPGKVERLSIELIAMVEAELRKGQVTDSLESLRLALGEKSLCFRTEVRNANTQRTTHRAWDNIHKFDSEARKYRAMYRQACSALRRLSINPEYVATLHDITDDDFKVAGDLTDERRFGQRSDTLPWFWRFGDAVNSGGPCMREFYRVSWLRAKARYLRWSEEFKFVEYEMQWTVNWFRWKEMQWCQRLRDVEDEERPLGLDCYCHKQMVLWSSLADQAQTKFSAKLGHPLF</sequence>
<reference evidence="1 2" key="1">
    <citation type="submission" date="2014-04" db="EMBL/GenBank/DDBJ databases">
        <authorList>
            <consortium name="DOE Joint Genome Institute"/>
            <person name="Kuo A."/>
            <person name="Tarkka M."/>
            <person name="Buscot F."/>
            <person name="Kohler A."/>
            <person name="Nagy L.G."/>
            <person name="Floudas D."/>
            <person name="Copeland A."/>
            <person name="Barry K.W."/>
            <person name="Cichocki N."/>
            <person name="Veneault-Fourrey C."/>
            <person name="LaButti K."/>
            <person name="Lindquist E.A."/>
            <person name="Lipzen A."/>
            <person name="Lundell T."/>
            <person name="Morin E."/>
            <person name="Murat C."/>
            <person name="Sun H."/>
            <person name="Tunlid A."/>
            <person name="Henrissat B."/>
            <person name="Grigoriev I.V."/>
            <person name="Hibbett D.S."/>
            <person name="Martin F."/>
            <person name="Nordberg H.P."/>
            <person name="Cantor M.N."/>
            <person name="Hua S.X."/>
        </authorList>
    </citation>
    <scope>NUCLEOTIDE SEQUENCE [LARGE SCALE GENOMIC DNA]</scope>
    <source>
        <strain evidence="1 2">F 1598</strain>
    </source>
</reference>
<dbReference type="HOGENOM" id="CLU_003703_3_0_1"/>
<dbReference type="InterPro" id="IPR040521">
    <property type="entry name" value="KDZ"/>
</dbReference>
<dbReference type="STRING" id="765440.A0A0C3FU86"/>
<dbReference type="EMBL" id="KN832978">
    <property type="protein sequence ID" value="KIM87950.1"/>
    <property type="molecule type" value="Genomic_DNA"/>
</dbReference>